<protein>
    <recommendedName>
        <fullName evidence="5">Resolvase/invertase-type recombinase catalytic domain-containing protein</fullName>
    </recommendedName>
</protein>
<keyword evidence="1" id="KW-0229">DNA integration</keyword>
<evidence type="ECO:0000256" key="4">
    <source>
        <dbReference type="PROSITE-ProRule" id="PRU10137"/>
    </source>
</evidence>
<evidence type="ECO:0000259" key="5">
    <source>
        <dbReference type="PROSITE" id="PS51736"/>
    </source>
</evidence>
<comment type="caution">
    <text evidence="6">The sequence shown here is derived from an EMBL/GenBank/DDBJ whole genome shotgun (WGS) entry which is preliminary data.</text>
</comment>
<organism evidence="6 7">
    <name type="scientific">Georgenia halophila</name>
    <dbReference type="NCBI Taxonomy" id="620889"/>
    <lineage>
        <taxon>Bacteria</taxon>
        <taxon>Bacillati</taxon>
        <taxon>Actinomycetota</taxon>
        <taxon>Actinomycetes</taxon>
        <taxon>Micrococcales</taxon>
        <taxon>Bogoriellaceae</taxon>
        <taxon>Georgenia</taxon>
    </lineage>
</organism>
<keyword evidence="2" id="KW-0238">DNA-binding</keyword>
<gene>
    <name evidence="6" type="ORF">GCM10023169_20440</name>
</gene>
<accession>A0ABP8L724</accession>
<dbReference type="EMBL" id="BAABGN010000008">
    <property type="protein sequence ID" value="GAA4424071.1"/>
    <property type="molecule type" value="Genomic_DNA"/>
</dbReference>
<feature type="active site" description="O-(5'-phospho-DNA)-serine intermediate" evidence="4">
    <location>
        <position position="8"/>
    </location>
</feature>
<keyword evidence="7" id="KW-1185">Reference proteome</keyword>
<evidence type="ECO:0000313" key="7">
    <source>
        <dbReference type="Proteomes" id="UP001500622"/>
    </source>
</evidence>
<dbReference type="InterPro" id="IPR006118">
    <property type="entry name" value="Recombinase_CS"/>
</dbReference>
<name>A0ABP8L724_9MICO</name>
<dbReference type="SUPFAM" id="SSF53041">
    <property type="entry name" value="Resolvase-like"/>
    <property type="match status" value="1"/>
</dbReference>
<dbReference type="InterPro" id="IPR036162">
    <property type="entry name" value="Resolvase-like_N_sf"/>
</dbReference>
<dbReference type="PROSITE" id="PS00397">
    <property type="entry name" value="RECOMBINASES_1"/>
    <property type="match status" value="1"/>
</dbReference>
<reference evidence="7" key="1">
    <citation type="journal article" date="2019" name="Int. J. Syst. Evol. Microbiol.">
        <title>The Global Catalogue of Microorganisms (GCM) 10K type strain sequencing project: providing services to taxonomists for standard genome sequencing and annotation.</title>
        <authorList>
            <consortium name="The Broad Institute Genomics Platform"/>
            <consortium name="The Broad Institute Genome Sequencing Center for Infectious Disease"/>
            <person name="Wu L."/>
            <person name="Ma J."/>
        </authorList>
    </citation>
    <scope>NUCLEOTIDE SEQUENCE [LARGE SCALE GENOMIC DNA]</scope>
    <source>
        <strain evidence="7">JCM 17810</strain>
    </source>
</reference>
<evidence type="ECO:0000256" key="1">
    <source>
        <dbReference type="ARBA" id="ARBA00022908"/>
    </source>
</evidence>
<dbReference type="PROSITE" id="PS51736">
    <property type="entry name" value="RECOMBINASES_3"/>
    <property type="match status" value="1"/>
</dbReference>
<dbReference type="Proteomes" id="UP001500622">
    <property type="component" value="Unassembled WGS sequence"/>
</dbReference>
<dbReference type="InterPro" id="IPR006119">
    <property type="entry name" value="Resolv_N"/>
</dbReference>
<proteinExistence type="predicted"/>
<dbReference type="Pfam" id="PF00239">
    <property type="entry name" value="Resolvase"/>
    <property type="match status" value="1"/>
</dbReference>
<sequence length="44" mass="4723">MIGYARVSTNEQDLTAQREALVSLGVAEDVLYVDHGLTGATRTT</sequence>
<dbReference type="Gene3D" id="3.40.50.1390">
    <property type="entry name" value="Resolvase, N-terminal catalytic domain"/>
    <property type="match status" value="1"/>
</dbReference>
<evidence type="ECO:0000313" key="6">
    <source>
        <dbReference type="EMBL" id="GAA4424071.1"/>
    </source>
</evidence>
<evidence type="ECO:0000256" key="2">
    <source>
        <dbReference type="ARBA" id="ARBA00023125"/>
    </source>
</evidence>
<keyword evidence="3" id="KW-0233">DNA recombination</keyword>
<feature type="domain" description="Resolvase/invertase-type recombinase catalytic" evidence="5">
    <location>
        <begin position="1"/>
        <end position="44"/>
    </location>
</feature>
<evidence type="ECO:0000256" key="3">
    <source>
        <dbReference type="ARBA" id="ARBA00023172"/>
    </source>
</evidence>